<name>A0A238W8H0_HALVU</name>
<dbReference type="SUPFAM" id="SSF110296">
    <property type="entry name" value="Oligoxyloglucan reducing end-specific cellobiohydrolase"/>
    <property type="match status" value="2"/>
</dbReference>
<accession>A0A238W8H0</accession>
<keyword evidence="3" id="KW-1185">Reference proteome</keyword>
<dbReference type="Proteomes" id="UP000198397">
    <property type="component" value="Unassembled WGS sequence"/>
</dbReference>
<dbReference type="EMBL" id="FZNQ01000006">
    <property type="protein sequence ID" value="SNR42842.1"/>
    <property type="molecule type" value="Genomic_DNA"/>
</dbReference>
<dbReference type="PANTHER" id="PTHR43739:SF5">
    <property type="entry name" value="EXO-ALPHA-SIALIDASE"/>
    <property type="match status" value="1"/>
</dbReference>
<evidence type="ECO:0000313" key="3">
    <source>
        <dbReference type="Proteomes" id="UP000198397"/>
    </source>
</evidence>
<dbReference type="InterPro" id="IPR015943">
    <property type="entry name" value="WD40/YVTN_repeat-like_dom_sf"/>
</dbReference>
<dbReference type="InterPro" id="IPR052025">
    <property type="entry name" value="Xyloglucanase_GH74"/>
</dbReference>
<dbReference type="Gene3D" id="2.130.10.10">
    <property type="entry name" value="YVTN repeat-like/Quinoprotein amine dehydrogenase"/>
    <property type="match status" value="1"/>
</dbReference>
<protein>
    <recommendedName>
        <fullName evidence="4">BNR/Asp-box repeat-containing protein</fullName>
    </recommendedName>
</protein>
<dbReference type="OrthoDB" id="197823at2157"/>
<evidence type="ECO:0008006" key="4">
    <source>
        <dbReference type="Google" id="ProtNLM"/>
    </source>
</evidence>
<dbReference type="AlphaFoldDB" id="A0A238W8H0"/>
<sequence>MSTSAPSSTPSRAYAAYRGGLAVIDDPTGEATSSSIILDDRDVECVAATGSTLFAGTFDEGLIRSTDAGETVERLGTDAIDSSAVTAVAISPHDPDVIWVGTEPSRVYRSTDGGDSFERRPGLRAVPSAAEWSFPPRPETDHVRWIEPAPADPDRWYVGIEAGALLVTPDDGETWIDRPEGARRDNHTLATHPMVPKRVYAAAGDGYAESTDRGRTWTTRHDGLDHGYVWGLAVDPTDPETVLVSAAANASDAHRRGRSYLYRRSAPRSGHSTATDDGRTVTEERATGTTDEERTAAGTDGTTMAIDGERTVTTTWERLDGRGVPCGDGIRRAVLASGVASGEFWMLHEGGLFRTTDTGDSFDRIDVDLPDSVPRALALA</sequence>
<reference evidence="2 3" key="1">
    <citation type="submission" date="2017-06" db="EMBL/GenBank/DDBJ databases">
        <authorList>
            <person name="Kim H.J."/>
            <person name="Triplett B.A."/>
        </authorList>
    </citation>
    <scope>NUCLEOTIDE SEQUENCE [LARGE SCALE GENOMIC DNA]</scope>
    <source>
        <strain evidence="2 3">DSM 8800</strain>
    </source>
</reference>
<feature type="region of interest" description="Disordered" evidence="1">
    <location>
        <begin position="258"/>
        <end position="297"/>
    </location>
</feature>
<dbReference type="RefSeq" id="WP_089384461.1">
    <property type="nucleotide sequence ID" value="NZ_FZNQ01000006.1"/>
</dbReference>
<evidence type="ECO:0000313" key="2">
    <source>
        <dbReference type="EMBL" id="SNR42842.1"/>
    </source>
</evidence>
<proteinExistence type="predicted"/>
<dbReference type="PANTHER" id="PTHR43739">
    <property type="entry name" value="XYLOGLUCANASE (EUROFUNG)"/>
    <property type="match status" value="1"/>
</dbReference>
<gene>
    <name evidence="2" type="ORF">SAMN06264855_10636</name>
</gene>
<dbReference type="GO" id="GO:0010411">
    <property type="term" value="P:xyloglucan metabolic process"/>
    <property type="evidence" value="ECO:0007669"/>
    <property type="project" value="TreeGrafter"/>
</dbReference>
<feature type="compositionally biased region" description="Basic and acidic residues" evidence="1">
    <location>
        <begin position="274"/>
        <end position="295"/>
    </location>
</feature>
<organism evidence="2 3">
    <name type="scientific">Halorubrum vacuolatum</name>
    <name type="common">Natronobacterium vacuolatum</name>
    <dbReference type="NCBI Taxonomy" id="63740"/>
    <lineage>
        <taxon>Archaea</taxon>
        <taxon>Methanobacteriati</taxon>
        <taxon>Methanobacteriota</taxon>
        <taxon>Stenosarchaea group</taxon>
        <taxon>Halobacteria</taxon>
        <taxon>Halobacteriales</taxon>
        <taxon>Haloferacaceae</taxon>
        <taxon>Halorubrum</taxon>
    </lineage>
</organism>
<evidence type="ECO:0000256" key="1">
    <source>
        <dbReference type="SAM" id="MobiDB-lite"/>
    </source>
</evidence>